<sequence>MDSIVGENHSHKIPVIDFSNKELKPGSHVWSSTCEEIRHGLEEYGCFVAKYNYYETQIFSQSKDLFDLPVETKMKNVSEEPFRGYLGKKPQIPLYEGLAINKVTSLEEIKKFANLIDIVHSYAKQLALLDEMATILVFESYGVQKHWKTVEAVHNHVLRFLKYTEPDRNSDTTIRFVPHTDLDFTTILHQNQVGGLQVQAKDGTWIDINPKPSHFIFMAGDMMKVWSNDRIRACYHQVKFSGDGERYSMGMFTFTDGEIEVPQEFVDEEHPLLYNYPFDSRKYIQFYVTADEAKKTKNPIKAFFGV</sequence>
<accession>A0A7J6GTC7</accession>
<evidence type="ECO:0000313" key="5">
    <source>
        <dbReference type="EMBL" id="KAF4385319.1"/>
    </source>
</evidence>
<dbReference type="Proteomes" id="UP000583929">
    <property type="component" value="Unassembled WGS sequence"/>
</dbReference>
<dbReference type="EMBL" id="JAATIQ010000086">
    <property type="protein sequence ID" value="KAF4385319.1"/>
    <property type="molecule type" value="Genomic_DNA"/>
</dbReference>
<dbReference type="GO" id="GO:0016491">
    <property type="term" value="F:oxidoreductase activity"/>
    <property type="evidence" value="ECO:0007669"/>
    <property type="project" value="UniProtKB-KW"/>
</dbReference>
<dbReference type="InterPro" id="IPR044861">
    <property type="entry name" value="IPNS-like_FE2OG_OXY"/>
</dbReference>
<evidence type="ECO:0000256" key="1">
    <source>
        <dbReference type="ARBA" id="ARBA00022723"/>
    </source>
</evidence>
<dbReference type="AlphaFoldDB" id="A0A7J6GTC7"/>
<protein>
    <recommendedName>
        <fullName evidence="4">Fe2OG dioxygenase domain-containing protein</fullName>
    </recommendedName>
</protein>
<evidence type="ECO:0000259" key="4">
    <source>
        <dbReference type="PROSITE" id="PS51471"/>
    </source>
</evidence>
<feature type="domain" description="Fe2OG dioxygenase" evidence="4">
    <location>
        <begin position="153"/>
        <end position="257"/>
    </location>
</feature>
<name>A0A7J6GTC7_CANSA</name>
<evidence type="ECO:0000256" key="3">
    <source>
        <dbReference type="RuleBase" id="RU003682"/>
    </source>
</evidence>
<evidence type="ECO:0000313" key="6">
    <source>
        <dbReference type="Proteomes" id="UP000583929"/>
    </source>
</evidence>
<keyword evidence="1 3" id="KW-0479">Metal-binding</keyword>
<dbReference type="InterPro" id="IPR026992">
    <property type="entry name" value="DIOX_N"/>
</dbReference>
<dbReference type="GO" id="GO:0046872">
    <property type="term" value="F:metal ion binding"/>
    <property type="evidence" value="ECO:0007669"/>
    <property type="project" value="UniProtKB-KW"/>
</dbReference>
<dbReference type="InterPro" id="IPR005123">
    <property type="entry name" value="Oxoglu/Fe-dep_dioxygenase_dom"/>
</dbReference>
<proteinExistence type="inferred from homology"/>
<organism evidence="5 6">
    <name type="scientific">Cannabis sativa</name>
    <name type="common">Hemp</name>
    <name type="synonym">Marijuana</name>
    <dbReference type="NCBI Taxonomy" id="3483"/>
    <lineage>
        <taxon>Eukaryota</taxon>
        <taxon>Viridiplantae</taxon>
        <taxon>Streptophyta</taxon>
        <taxon>Embryophyta</taxon>
        <taxon>Tracheophyta</taxon>
        <taxon>Spermatophyta</taxon>
        <taxon>Magnoliopsida</taxon>
        <taxon>eudicotyledons</taxon>
        <taxon>Gunneridae</taxon>
        <taxon>Pentapetalae</taxon>
        <taxon>rosids</taxon>
        <taxon>fabids</taxon>
        <taxon>Rosales</taxon>
        <taxon>Cannabaceae</taxon>
        <taxon>Cannabis</taxon>
    </lineage>
</organism>
<comment type="caution">
    <text evidence="5">The sequence shown here is derived from an EMBL/GenBank/DDBJ whole genome shotgun (WGS) entry which is preliminary data.</text>
</comment>
<comment type="similarity">
    <text evidence="3">Belongs to the iron/ascorbate-dependent oxidoreductase family.</text>
</comment>
<keyword evidence="2 3" id="KW-0408">Iron</keyword>
<dbReference type="SUPFAM" id="SSF51197">
    <property type="entry name" value="Clavaminate synthase-like"/>
    <property type="match status" value="1"/>
</dbReference>
<dbReference type="InterPro" id="IPR050231">
    <property type="entry name" value="Iron_ascorbate_oxido_reductase"/>
</dbReference>
<dbReference type="Gene3D" id="2.60.120.330">
    <property type="entry name" value="B-lactam Antibiotic, Isopenicillin N Synthase, Chain"/>
    <property type="match status" value="1"/>
</dbReference>
<dbReference type="Pfam" id="PF03171">
    <property type="entry name" value="2OG-FeII_Oxy"/>
    <property type="match status" value="1"/>
</dbReference>
<gene>
    <name evidence="5" type="ORF">G4B88_026602</name>
</gene>
<evidence type="ECO:0000256" key="2">
    <source>
        <dbReference type="ARBA" id="ARBA00023004"/>
    </source>
</evidence>
<keyword evidence="6" id="KW-1185">Reference proteome</keyword>
<reference evidence="5 6" key="1">
    <citation type="journal article" date="2020" name="bioRxiv">
        <title>Sequence and annotation of 42 cannabis genomes reveals extensive copy number variation in cannabinoid synthesis and pathogen resistance genes.</title>
        <authorList>
            <person name="Mckernan K.J."/>
            <person name="Helbert Y."/>
            <person name="Kane L.T."/>
            <person name="Ebling H."/>
            <person name="Zhang L."/>
            <person name="Liu B."/>
            <person name="Eaton Z."/>
            <person name="Mclaughlin S."/>
            <person name="Kingan S."/>
            <person name="Baybayan P."/>
            <person name="Concepcion G."/>
            <person name="Jordan M."/>
            <person name="Riva A."/>
            <person name="Barbazuk W."/>
            <person name="Harkins T."/>
        </authorList>
    </citation>
    <scope>NUCLEOTIDE SEQUENCE [LARGE SCALE GENOMIC DNA]</scope>
    <source>
        <strain evidence="6">cv. Jamaican Lion 4</strain>
        <tissue evidence="5">Leaf</tissue>
    </source>
</reference>
<dbReference type="PROSITE" id="PS51471">
    <property type="entry name" value="FE2OG_OXY"/>
    <property type="match status" value="1"/>
</dbReference>
<dbReference type="PANTHER" id="PTHR47990">
    <property type="entry name" value="2-OXOGLUTARATE (2OG) AND FE(II)-DEPENDENT OXYGENASE SUPERFAMILY PROTEIN-RELATED"/>
    <property type="match status" value="1"/>
</dbReference>
<keyword evidence="3" id="KW-0560">Oxidoreductase</keyword>
<dbReference type="Pfam" id="PF14226">
    <property type="entry name" value="DIOX_N"/>
    <property type="match status" value="1"/>
</dbReference>
<dbReference type="InterPro" id="IPR027443">
    <property type="entry name" value="IPNS-like_sf"/>
</dbReference>